<proteinExistence type="predicted"/>
<evidence type="ECO:0000313" key="2">
    <source>
        <dbReference type="Proteomes" id="UP001497535"/>
    </source>
</evidence>
<reference evidence="1" key="1">
    <citation type="submission" date="2023-11" db="EMBL/GenBank/DDBJ databases">
        <authorList>
            <person name="Poullet M."/>
        </authorList>
    </citation>
    <scope>NUCLEOTIDE SEQUENCE</scope>
    <source>
        <strain evidence="1">E1834</strain>
    </source>
</reference>
<organism evidence="1 2">
    <name type="scientific">Meloidogyne enterolobii</name>
    <name type="common">Root-knot nematode worm</name>
    <name type="synonym">Meloidogyne mayaguensis</name>
    <dbReference type="NCBI Taxonomy" id="390850"/>
    <lineage>
        <taxon>Eukaryota</taxon>
        <taxon>Metazoa</taxon>
        <taxon>Ecdysozoa</taxon>
        <taxon>Nematoda</taxon>
        <taxon>Chromadorea</taxon>
        <taxon>Rhabditida</taxon>
        <taxon>Tylenchina</taxon>
        <taxon>Tylenchomorpha</taxon>
        <taxon>Tylenchoidea</taxon>
        <taxon>Meloidogynidae</taxon>
        <taxon>Meloidogyninae</taxon>
        <taxon>Meloidogyne</taxon>
    </lineage>
</organism>
<sequence>MYSFLSNVRKYGVGREKEKINSAFFLFIIINTDLLYSAGKEELVQSKVSRLLRREHLRRDLCAGGLLRRDLCAERLLRRATYAPP</sequence>
<protein>
    <submittedName>
        <fullName evidence="1">Uncharacterized protein</fullName>
    </submittedName>
</protein>
<dbReference type="Proteomes" id="UP001497535">
    <property type="component" value="Unassembled WGS sequence"/>
</dbReference>
<gene>
    <name evidence="1" type="ORF">MENTE1834_LOCUS23973</name>
</gene>
<accession>A0ACB0ZDP0</accession>
<comment type="caution">
    <text evidence="1">The sequence shown here is derived from an EMBL/GenBank/DDBJ whole genome shotgun (WGS) entry which is preliminary data.</text>
</comment>
<dbReference type="EMBL" id="CAVMJV010000031">
    <property type="protein sequence ID" value="CAK5077081.1"/>
    <property type="molecule type" value="Genomic_DNA"/>
</dbReference>
<evidence type="ECO:0000313" key="1">
    <source>
        <dbReference type="EMBL" id="CAK5077081.1"/>
    </source>
</evidence>
<name>A0ACB0ZDP0_MELEN</name>
<keyword evidence="2" id="KW-1185">Reference proteome</keyword>